<feature type="compositionally biased region" description="Polar residues" evidence="1">
    <location>
        <begin position="107"/>
        <end position="119"/>
    </location>
</feature>
<feature type="region of interest" description="Disordered" evidence="1">
    <location>
        <begin position="365"/>
        <end position="410"/>
    </location>
</feature>
<keyword evidence="2" id="KW-1133">Transmembrane helix</keyword>
<keyword evidence="4" id="KW-1185">Reference proteome</keyword>
<feature type="transmembrane region" description="Helical" evidence="2">
    <location>
        <begin position="18"/>
        <end position="35"/>
    </location>
</feature>
<reference evidence="3 4" key="1">
    <citation type="submission" date="2015-01" db="EMBL/GenBank/DDBJ databases">
        <title>Deinococcus puniceus/DY1/ whole genome sequencing.</title>
        <authorList>
            <person name="Kim M.K."/>
            <person name="Srinivasan S."/>
            <person name="Lee J.-J."/>
        </authorList>
    </citation>
    <scope>NUCLEOTIDE SEQUENCE [LARGE SCALE GENOMIC DNA]</scope>
    <source>
        <strain evidence="3 4">DY1</strain>
    </source>
</reference>
<feature type="compositionally biased region" description="Low complexity" evidence="1">
    <location>
        <begin position="196"/>
        <end position="218"/>
    </location>
</feature>
<evidence type="ECO:0000313" key="4">
    <source>
        <dbReference type="Proteomes" id="UP000077363"/>
    </source>
</evidence>
<dbReference type="OrthoDB" id="72093at2"/>
<gene>
    <name evidence="3" type="ORF">SU48_03150</name>
</gene>
<dbReference type="Proteomes" id="UP000077363">
    <property type="component" value="Chromosome"/>
</dbReference>
<keyword evidence="2" id="KW-0812">Transmembrane</keyword>
<evidence type="ECO:0000256" key="1">
    <source>
        <dbReference type="SAM" id="MobiDB-lite"/>
    </source>
</evidence>
<feature type="compositionally biased region" description="Gly residues" evidence="1">
    <location>
        <begin position="370"/>
        <end position="394"/>
    </location>
</feature>
<evidence type="ECO:0000313" key="3">
    <source>
        <dbReference type="EMBL" id="ANE42928.1"/>
    </source>
</evidence>
<proteinExistence type="predicted"/>
<feature type="region of interest" description="Disordered" evidence="1">
    <location>
        <begin position="46"/>
        <end position="171"/>
    </location>
</feature>
<evidence type="ECO:0000256" key="2">
    <source>
        <dbReference type="SAM" id="Phobius"/>
    </source>
</evidence>
<keyword evidence="2" id="KW-0472">Membrane</keyword>
<feature type="compositionally biased region" description="Low complexity" evidence="1">
    <location>
        <begin position="308"/>
        <end position="322"/>
    </location>
</feature>
<organism evidence="3 4">
    <name type="scientific">Deinococcus puniceus</name>
    <dbReference type="NCBI Taxonomy" id="1182568"/>
    <lineage>
        <taxon>Bacteria</taxon>
        <taxon>Thermotogati</taxon>
        <taxon>Deinococcota</taxon>
        <taxon>Deinococci</taxon>
        <taxon>Deinococcales</taxon>
        <taxon>Deinococcaceae</taxon>
        <taxon>Deinococcus</taxon>
    </lineage>
</organism>
<dbReference type="STRING" id="1182568.SU48_03150"/>
<dbReference type="RefSeq" id="WP_064013984.1">
    <property type="nucleotide sequence ID" value="NZ_CP011387.1"/>
</dbReference>
<feature type="region of interest" description="Disordered" evidence="1">
    <location>
        <begin position="196"/>
        <end position="335"/>
    </location>
</feature>
<feature type="compositionally biased region" description="Gly residues" evidence="1">
    <location>
        <begin position="60"/>
        <end position="85"/>
    </location>
</feature>
<feature type="compositionally biased region" description="Polar residues" evidence="1">
    <location>
        <begin position="219"/>
        <end position="228"/>
    </location>
</feature>
<name>A0A172T7B6_9DEIO</name>
<dbReference type="EMBL" id="CP011387">
    <property type="protein sequence ID" value="ANE42928.1"/>
    <property type="molecule type" value="Genomic_DNA"/>
</dbReference>
<accession>A0A172T7B6</accession>
<dbReference type="AlphaFoldDB" id="A0A172T7B6"/>
<sequence length="501" mass="48094">MTRTRAPLNFKPSREMKILLILLLMVGLIGGWYVWTSSRTNNVVANGESGSGPVPVEGAPAGGEGSTAGGNTGAEGSGTGNGGTGTTPDPLASGSTGTPVDPAASGNAGTTNPDGTNPDGTVDPDSAGVPAGTVTIPTLPPLGNAEGTLVGPNGEGTTAVSPKPGGINPDTPLVLLPGVNPFRPLTVDAAAAGTTPAGNVTANTPPATNPPVNTGNTGSVANTDTSSGLDPLGTNGGALPISPIPGSGDTVPADSVDVAGGAFPLPTIPGADGNAPDDSGTDDVIITPGPPSVTPDIVTADNGGNGTGNSATGSNGTSNAGNPDAGNADTGTNGTDIIPVEPPLPPIKPPVAGVSVPGVNRVPNLTANAGSGGTGATSGANGTGTGAAGTGTGTGVTASLPTAAPRPGTPQVITELAPLSTGTPAETTRPLDQSIAARELAFNAVVLGPVNTAIFRSKDGFLVVSVGQTLPDSDIVIKEVTATSATLALGNDTQTLELDKR</sequence>
<dbReference type="PATRIC" id="fig|1182568.3.peg.661"/>
<dbReference type="KEGG" id="dpu:SU48_03150"/>
<protein>
    <submittedName>
        <fullName evidence="3">Uncharacterized protein</fullName>
    </submittedName>
</protein>